<dbReference type="OrthoDB" id="6475849at2759"/>
<evidence type="ECO:0000256" key="6">
    <source>
        <dbReference type="ARBA" id="ARBA00023049"/>
    </source>
</evidence>
<keyword evidence="2" id="KW-0645">Protease</keyword>
<dbReference type="InterPro" id="IPR018497">
    <property type="entry name" value="Peptidase_M13_C"/>
</dbReference>
<comment type="cofactor">
    <cofactor evidence="1">
        <name>Zn(2+)</name>
        <dbReference type="ChEBI" id="CHEBI:29105"/>
    </cofactor>
</comment>
<dbReference type="PANTHER" id="PTHR11733:SF133">
    <property type="entry name" value="PHOSPHATE-REGULATING NEUTRAL ENDOPEPTIDASE PHEX"/>
    <property type="match status" value="1"/>
</dbReference>
<feature type="domain" description="Peptidase M13 C-terminal" evidence="7">
    <location>
        <begin position="481"/>
        <end position="682"/>
    </location>
</feature>
<evidence type="ECO:0000256" key="5">
    <source>
        <dbReference type="ARBA" id="ARBA00022833"/>
    </source>
</evidence>
<dbReference type="Gene3D" id="1.10.1380.10">
    <property type="entry name" value="Neutral endopeptidase , domain2"/>
    <property type="match status" value="1"/>
</dbReference>
<keyword evidence="9" id="KW-1185">Reference proteome</keyword>
<reference evidence="10" key="1">
    <citation type="submission" date="2025-08" db="UniProtKB">
        <authorList>
            <consortium name="RefSeq"/>
        </authorList>
    </citation>
    <scope>IDENTIFICATION</scope>
</reference>
<dbReference type="PROSITE" id="PS51885">
    <property type="entry name" value="NEPRILYSIN"/>
    <property type="match status" value="1"/>
</dbReference>
<dbReference type="AlphaFoldDB" id="A0A8B7YCN8"/>
<keyword evidence="5" id="KW-0862">Zinc</keyword>
<organism evidence="9 10">
    <name type="scientific">Acanthaster planci</name>
    <name type="common">Crown-of-thorns starfish</name>
    <dbReference type="NCBI Taxonomy" id="133434"/>
    <lineage>
        <taxon>Eukaryota</taxon>
        <taxon>Metazoa</taxon>
        <taxon>Echinodermata</taxon>
        <taxon>Eleutherozoa</taxon>
        <taxon>Asterozoa</taxon>
        <taxon>Asteroidea</taxon>
        <taxon>Valvatacea</taxon>
        <taxon>Valvatida</taxon>
        <taxon>Acanthasteridae</taxon>
        <taxon>Acanthaster</taxon>
    </lineage>
</organism>
<dbReference type="Pfam" id="PF01431">
    <property type="entry name" value="Peptidase_M13"/>
    <property type="match status" value="1"/>
</dbReference>
<dbReference type="PANTHER" id="PTHR11733">
    <property type="entry name" value="ZINC METALLOPROTEASE FAMILY M13 NEPRILYSIN-RELATED"/>
    <property type="match status" value="1"/>
</dbReference>
<dbReference type="CDD" id="cd08662">
    <property type="entry name" value="M13"/>
    <property type="match status" value="1"/>
</dbReference>
<dbReference type="GO" id="GO:0004222">
    <property type="term" value="F:metalloendopeptidase activity"/>
    <property type="evidence" value="ECO:0007669"/>
    <property type="project" value="InterPro"/>
</dbReference>
<dbReference type="GO" id="GO:0005886">
    <property type="term" value="C:plasma membrane"/>
    <property type="evidence" value="ECO:0007669"/>
    <property type="project" value="TreeGrafter"/>
</dbReference>
<dbReference type="InterPro" id="IPR024079">
    <property type="entry name" value="MetalloPept_cat_dom_sf"/>
</dbReference>
<dbReference type="InterPro" id="IPR042089">
    <property type="entry name" value="Peptidase_M13_dom_2"/>
</dbReference>
<dbReference type="SUPFAM" id="SSF55486">
    <property type="entry name" value="Metalloproteases ('zincins'), catalytic domain"/>
    <property type="match status" value="1"/>
</dbReference>
<dbReference type="InterPro" id="IPR000718">
    <property type="entry name" value="Peptidase_M13"/>
</dbReference>
<accession>A0A8B7YCN8</accession>
<dbReference type="RefSeq" id="XP_022090145.1">
    <property type="nucleotide sequence ID" value="XM_022234453.1"/>
</dbReference>
<gene>
    <name evidence="10" type="primary">LOC110979012</name>
</gene>
<keyword evidence="6" id="KW-0482">Metalloprotease</keyword>
<dbReference type="KEGG" id="aplc:110979012"/>
<evidence type="ECO:0000256" key="1">
    <source>
        <dbReference type="ARBA" id="ARBA00001947"/>
    </source>
</evidence>
<dbReference type="PRINTS" id="PR00786">
    <property type="entry name" value="NEPRILYSIN"/>
</dbReference>
<dbReference type="InterPro" id="IPR008753">
    <property type="entry name" value="Peptidase_M13_N"/>
</dbReference>
<protein>
    <submittedName>
        <fullName evidence="10">Membrane metallo-endopeptidase-like 1</fullName>
    </submittedName>
</protein>
<dbReference type="GO" id="GO:0046872">
    <property type="term" value="F:metal ion binding"/>
    <property type="evidence" value="ECO:0007669"/>
    <property type="project" value="UniProtKB-KW"/>
</dbReference>
<sequence length="683" mass="77572">MDQSKKPCDNFFEYACGGWIERHKVLENRSSFSMFSIVGDDLLDKLKVLFERSPAAGEPGSYDTLRKDYKSCGDMDTINELGTKPLTDLLTSLGGWPVLGDNSTGGNWDPAAFDFEKLWADIRGKYNIELLVTTGTYGDPDIKDKYKLNADTPDFRVLKGDTKRKRRRGTKTLTDEDNEAEDDGVKILVLERYSQKRQAYLQYMIDIAVALGANETVATQDMTDVIDFETNIATMTLQYTDDVGATTSLKDIGQNMIDWVRLYQLMLPESVGGVTGDEPIDNYRPNYVAAVTPWLTEQDDRVKANYMIWRLVTHMVPFMNEAFLAIRRKFIMAQSGVTPSSARWKTCVSTANSQYEFIAGKMYVDDYFPADAKQKTLDMIKGLQAAFKSMLATNDWLQKEDKSVAAGKVDAITIEIGYPEWIKDNAKLDAEYANLTSKENEYFQNSIRYRTWTSQRNLALLRQTVDVVNLLWSVMSPTEVNAFYSPLRNSILFPAAILQPPFYTKELPWYSNYGGIGVVIGHEITHGFDNSGRLFDKDGYYRQWWSQQSINNFKAKAQCIINQYSDFVMPENNKNLDGVKTEGENIADNGGLREAYKAYIDHKSEHPRLPGIELTNKQMFFLSFSQLWCSVYTPAGADNAIENEHSPGRYRVIGPLQNNEIFHAAFNCPAGSYMNPDVKCRVW</sequence>
<proteinExistence type="predicted"/>
<evidence type="ECO:0000256" key="2">
    <source>
        <dbReference type="ARBA" id="ARBA00022670"/>
    </source>
</evidence>
<evidence type="ECO:0000256" key="3">
    <source>
        <dbReference type="ARBA" id="ARBA00022723"/>
    </source>
</evidence>
<evidence type="ECO:0000313" key="10">
    <source>
        <dbReference type="RefSeq" id="XP_022090145.1"/>
    </source>
</evidence>
<name>A0A8B7YCN8_ACAPL</name>
<keyword evidence="3" id="KW-0479">Metal-binding</keyword>
<keyword evidence="4" id="KW-0378">Hydrolase</keyword>
<feature type="domain" description="Peptidase M13 N-terminal" evidence="8">
    <location>
        <begin position="7"/>
        <end position="419"/>
    </location>
</feature>
<dbReference type="Pfam" id="PF05649">
    <property type="entry name" value="Peptidase_M13_N"/>
    <property type="match status" value="1"/>
</dbReference>
<dbReference type="GeneID" id="110979012"/>
<dbReference type="OMA" id="NIWCESI"/>
<evidence type="ECO:0000259" key="7">
    <source>
        <dbReference type="Pfam" id="PF01431"/>
    </source>
</evidence>
<evidence type="ECO:0000256" key="4">
    <source>
        <dbReference type="ARBA" id="ARBA00022801"/>
    </source>
</evidence>
<evidence type="ECO:0000313" key="9">
    <source>
        <dbReference type="Proteomes" id="UP000694845"/>
    </source>
</evidence>
<dbReference type="GO" id="GO:0016485">
    <property type="term" value="P:protein processing"/>
    <property type="evidence" value="ECO:0007669"/>
    <property type="project" value="TreeGrafter"/>
</dbReference>
<dbReference type="Gene3D" id="3.40.390.10">
    <property type="entry name" value="Collagenase (Catalytic Domain)"/>
    <property type="match status" value="1"/>
</dbReference>
<evidence type="ECO:0000259" key="8">
    <source>
        <dbReference type="Pfam" id="PF05649"/>
    </source>
</evidence>
<dbReference type="Proteomes" id="UP000694845">
    <property type="component" value="Unplaced"/>
</dbReference>